<feature type="compositionally biased region" description="Polar residues" evidence="1">
    <location>
        <begin position="180"/>
        <end position="196"/>
    </location>
</feature>
<dbReference type="Pfam" id="PF00010">
    <property type="entry name" value="HLH"/>
    <property type="match status" value="1"/>
</dbReference>
<dbReference type="HOGENOM" id="CLU_067895_1_0_1"/>
<dbReference type="STRING" id="619300.G3AN88"/>
<dbReference type="AlphaFoldDB" id="G3AN88"/>
<reference evidence="3 4" key="1">
    <citation type="journal article" date="2011" name="Proc. Natl. Acad. Sci. U.S.A.">
        <title>Comparative genomics of xylose-fermenting fungi for enhanced biofuel production.</title>
        <authorList>
            <person name="Wohlbach D.J."/>
            <person name="Kuo A."/>
            <person name="Sato T.K."/>
            <person name="Potts K.M."/>
            <person name="Salamov A.A."/>
            <person name="LaButti K.M."/>
            <person name="Sun H."/>
            <person name="Clum A."/>
            <person name="Pangilinan J.L."/>
            <person name="Lindquist E.A."/>
            <person name="Lucas S."/>
            <person name="Lapidus A."/>
            <person name="Jin M."/>
            <person name="Gunawan C."/>
            <person name="Balan V."/>
            <person name="Dale B.E."/>
            <person name="Jeffries T.W."/>
            <person name="Zinkel R."/>
            <person name="Barry K.W."/>
            <person name="Grigoriev I.V."/>
            <person name="Gasch A.P."/>
        </authorList>
    </citation>
    <scope>NUCLEOTIDE SEQUENCE [LARGE SCALE GENOMIC DNA]</scope>
    <source>
        <strain evidence="4">NRRL Y-27907 / 11-Y1</strain>
    </source>
</reference>
<dbReference type="KEGG" id="spaa:SPAPADRAFT_61540"/>
<dbReference type="InterPro" id="IPR052099">
    <property type="entry name" value="Regulatory_TF_Diverse"/>
</dbReference>
<dbReference type="InterPro" id="IPR036638">
    <property type="entry name" value="HLH_DNA-bd_sf"/>
</dbReference>
<dbReference type="SUPFAM" id="SSF47459">
    <property type="entry name" value="HLH, helix-loop-helix DNA-binding domain"/>
    <property type="match status" value="1"/>
</dbReference>
<feature type="domain" description="BHLH" evidence="2">
    <location>
        <begin position="232"/>
        <end position="301"/>
    </location>
</feature>
<dbReference type="CDD" id="cd11395">
    <property type="entry name" value="bHLHzip_SREBP_like"/>
    <property type="match status" value="1"/>
</dbReference>
<sequence>MDYKFNNISPPMHYHTNYNLGFMNHECYSVPLSPVNNSNEPNEWMDDFLINSAPMTTVNSGSGLNNTPLQPSNLGNQPINFTQYFEEGSIFHPVSSSAETSYANSPENVYPEKVDTKTNNNISEPKRNKQNLNLETLEVLFNTKDILKQEPTDTLLPKRKRNATPVESSVPVSSNESSPMLSKTNTISLSPASSMGSSTSSSEKIEESIKTEKKSQPRTPKKRAPRKKLTDSQKKAHNKIEKRYRININAKIAGIQKIIPWVAYEKTAFETGEQASDIDANCARLNKSMILEKATDYILYLQQKEIQMTEENKRLKEQVLSLGGII</sequence>
<evidence type="ECO:0000256" key="1">
    <source>
        <dbReference type="SAM" id="MobiDB-lite"/>
    </source>
</evidence>
<feature type="compositionally biased region" description="Basic and acidic residues" evidence="1">
    <location>
        <begin position="228"/>
        <end position="238"/>
    </location>
</feature>
<dbReference type="InParanoid" id="G3AN88"/>
<dbReference type="PANTHER" id="PTHR47336:SF3">
    <property type="entry name" value="SERINE-RICH PROTEIN TYE7"/>
    <property type="match status" value="1"/>
</dbReference>
<feature type="compositionally biased region" description="Low complexity" evidence="1">
    <location>
        <begin position="165"/>
        <end position="179"/>
    </location>
</feature>
<dbReference type="GeneID" id="18873942"/>
<dbReference type="RefSeq" id="XP_007375747.1">
    <property type="nucleotide sequence ID" value="XM_007375685.1"/>
</dbReference>
<evidence type="ECO:0000313" key="3">
    <source>
        <dbReference type="EMBL" id="EGW32471.1"/>
    </source>
</evidence>
<name>G3AN88_SPAPN</name>
<evidence type="ECO:0000313" key="4">
    <source>
        <dbReference type="Proteomes" id="UP000000709"/>
    </source>
</evidence>
<dbReference type="GO" id="GO:0046983">
    <property type="term" value="F:protein dimerization activity"/>
    <property type="evidence" value="ECO:0007669"/>
    <property type="project" value="InterPro"/>
</dbReference>
<feature type="region of interest" description="Disordered" evidence="1">
    <location>
        <begin position="102"/>
        <end position="129"/>
    </location>
</feature>
<dbReference type="PROSITE" id="PS50888">
    <property type="entry name" value="BHLH"/>
    <property type="match status" value="1"/>
</dbReference>
<dbReference type="OrthoDB" id="2133190at2759"/>
<protein>
    <submittedName>
        <fullName evidence="3">Uncharacterized protein TYE7</fullName>
    </submittedName>
</protein>
<dbReference type="Gene3D" id="4.10.280.10">
    <property type="entry name" value="Helix-loop-helix DNA-binding domain"/>
    <property type="match status" value="1"/>
</dbReference>
<feature type="compositionally biased region" description="Basic and acidic residues" evidence="1">
    <location>
        <begin position="203"/>
        <end position="215"/>
    </location>
</feature>
<dbReference type="OMA" id="SQKKAHN"/>
<accession>G3AN88</accession>
<dbReference type="eggNOG" id="KOG2588">
    <property type="taxonomic scope" value="Eukaryota"/>
</dbReference>
<dbReference type="InterPro" id="IPR011598">
    <property type="entry name" value="bHLH_dom"/>
</dbReference>
<evidence type="ECO:0000259" key="2">
    <source>
        <dbReference type="PROSITE" id="PS50888"/>
    </source>
</evidence>
<dbReference type="Proteomes" id="UP000000709">
    <property type="component" value="Unassembled WGS sequence"/>
</dbReference>
<feature type="region of interest" description="Disordered" evidence="1">
    <location>
        <begin position="151"/>
        <end position="238"/>
    </location>
</feature>
<dbReference type="PANTHER" id="PTHR47336">
    <property type="entry name" value="TRANSCRIPTION FACTOR HMS1-RELATED"/>
    <property type="match status" value="1"/>
</dbReference>
<organism evidence="4">
    <name type="scientific">Spathaspora passalidarum (strain NRRL Y-27907 / 11-Y1)</name>
    <dbReference type="NCBI Taxonomy" id="619300"/>
    <lineage>
        <taxon>Eukaryota</taxon>
        <taxon>Fungi</taxon>
        <taxon>Dikarya</taxon>
        <taxon>Ascomycota</taxon>
        <taxon>Saccharomycotina</taxon>
        <taxon>Pichiomycetes</taxon>
        <taxon>Debaryomycetaceae</taxon>
        <taxon>Spathaspora</taxon>
    </lineage>
</organism>
<gene>
    <name evidence="3" type="primary">TYE7</name>
    <name evidence="3" type="ORF">SPAPADRAFT_61540</name>
</gene>
<keyword evidence="4" id="KW-1185">Reference proteome</keyword>
<proteinExistence type="predicted"/>
<dbReference type="EMBL" id="GL996502">
    <property type="protein sequence ID" value="EGW32471.1"/>
    <property type="molecule type" value="Genomic_DNA"/>
</dbReference>
<dbReference type="SMART" id="SM00353">
    <property type="entry name" value="HLH"/>
    <property type="match status" value="1"/>
</dbReference>